<protein>
    <recommendedName>
        <fullName evidence="10">MFS transporter</fullName>
    </recommendedName>
</protein>
<comment type="subcellular location">
    <subcellularLocation>
        <location evidence="1">Membrane</location>
        <topology evidence="1">Multi-pass membrane protein</topology>
    </subcellularLocation>
</comment>
<feature type="transmembrane region" description="Helical" evidence="7">
    <location>
        <begin position="91"/>
        <end position="110"/>
    </location>
</feature>
<accession>A0ABN3Y3J0</accession>
<reference evidence="8 9" key="1">
    <citation type="journal article" date="2019" name="Int. J. Syst. Evol. Microbiol.">
        <title>The Global Catalogue of Microorganisms (GCM) 10K type strain sequencing project: providing services to taxonomists for standard genome sequencing and annotation.</title>
        <authorList>
            <consortium name="The Broad Institute Genomics Platform"/>
            <consortium name="The Broad Institute Genome Sequencing Center for Infectious Disease"/>
            <person name="Wu L."/>
            <person name="Ma J."/>
        </authorList>
    </citation>
    <scope>NUCLEOTIDE SEQUENCE [LARGE SCALE GENOMIC DNA]</scope>
    <source>
        <strain evidence="8 9">JCM 3106</strain>
    </source>
</reference>
<organism evidence="8 9">
    <name type="scientific">Streptosporangium longisporum</name>
    <dbReference type="NCBI Taxonomy" id="46187"/>
    <lineage>
        <taxon>Bacteria</taxon>
        <taxon>Bacillati</taxon>
        <taxon>Actinomycetota</taxon>
        <taxon>Actinomycetes</taxon>
        <taxon>Streptosporangiales</taxon>
        <taxon>Streptosporangiaceae</taxon>
        <taxon>Streptosporangium</taxon>
    </lineage>
</organism>
<dbReference type="InterPro" id="IPR052983">
    <property type="entry name" value="MFS_Riboflavin_Transporter"/>
</dbReference>
<evidence type="ECO:0000256" key="3">
    <source>
        <dbReference type="ARBA" id="ARBA00022692"/>
    </source>
</evidence>
<dbReference type="Proteomes" id="UP001499930">
    <property type="component" value="Unassembled WGS sequence"/>
</dbReference>
<evidence type="ECO:0000313" key="9">
    <source>
        <dbReference type="Proteomes" id="UP001499930"/>
    </source>
</evidence>
<keyword evidence="4 7" id="KW-1133">Transmembrane helix</keyword>
<keyword evidence="3 7" id="KW-0812">Transmembrane</keyword>
<feature type="transmembrane region" description="Helical" evidence="7">
    <location>
        <begin position="284"/>
        <end position="309"/>
    </location>
</feature>
<evidence type="ECO:0008006" key="10">
    <source>
        <dbReference type="Google" id="ProtNLM"/>
    </source>
</evidence>
<keyword evidence="2" id="KW-0813">Transport</keyword>
<keyword evidence="5 7" id="KW-0472">Membrane</keyword>
<feature type="transmembrane region" description="Helical" evidence="7">
    <location>
        <begin position="64"/>
        <end position="84"/>
    </location>
</feature>
<keyword evidence="9" id="KW-1185">Reference proteome</keyword>
<evidence type="ECO:0000256" key="2">
    <source>
        <dbReference type="ARBA" id="ARBA00022448"/>
    </source>
</evidence>
<dbReference type="Gene3D" id="1.20.1250.20">
    <property type="entry name" value="MFS general substrate transporter like domains"/>
    <property type="match status" value="1"/>
</dbReference>
<feature type="transmembrane region" description="Helical" evidence="7">
    <location>
        <begin position="371"/>
        <end position="394"/>
    </location>
</feature>
<dbReference type="SUPFAM" id="SSF103473">
    <property type="entry name" value="MFS general substrate transporter"/>
    <property type="match status" value="2"/>
</dbReference>
<comment type="caution">
    <text evidence="8">The sequence shown here is derived from an EMBL/GenBank/DDBJ whole genome shotgun (WGS) entry which is preliminary data.</text>
</comment>
<evidence type="ECO:0000256" key="7">
    <source>
        <dbReference type="SAM" id="Phobius"/>
    </source>
</evidence>
<dbReference type="PANTHER" id="PTHR43385:SF1">
    <property type="entry name" value="RIBOFLAVIN TRANSPORTER RIBJ"/>
    <property type="match status" value="1"/>
</dbReference>
<gene>
    <name evidence="8" type="ORF">GCM10017559_45820</name>
</gene>
<feature type="region of interest" description="Disordered" evidence="6">
    <location>
        <begin position="150"/>
        <end position="196"/>
    </location>
</feature>
<feature type="transmembrane region" description="Helical" evidence="7">
    <location>
        <begin position="116"/>
        <end position="143"/>
    </location>
</feature>
<dbReference type="EMBL" id="BAAAWD010000013">
    <property type="protein sequence ID" value="GAA3016945.1"/>
    <property type="molecule type" value="Genomic_DNA"/>
</dbReference>
<evidence type="ECO:0000256" key="4">
    <source>
        <dbReference type="ARBA" id="ARBA00022989"/>
    </source>
</evidence>
<name>A0ABN3Y3J0_9ACTN</name>
<dbReference type="Pfam" id="PF07690">
    <property type="entry name" value="MFS_1"/>
    <property type="match status" value="2"/>
</dbReference>
<dbReference type="InterPro" id="IPR036259">
    <property type="entry name" value="MFS_trans_sf"/>
</dbReference>
<dbReference type="RefSeq" id="WP_344898629.1">
    <property type="nucleotide sequence ID" value="NZ_BAAAWD010000013.1"/>
</dbReference>
<dbReference type="InterPro" id="IPR011701">
    <property type="entry name" value="MFS"/>
</dbReference>
<proteinExistence type="predicted"/>
<feature type="transmembrane region" description="Helical" evidence="7">
    <location>
        <begin position="203"/>
        <end position="224"/>
    </location>
</feature>
<feature type="transmembrane region" description="Helical" evidence="7">
    <location>
        <begin position="230"/>
        <end position="253"/>
    </location>
</feature>
<feature type="compositionally biased region" description="Basic and acidic residues" evidence="6">
    <location>
        <begin position="162"/>
        <end position="173"/>
    </location>
</feature>
<evidence type="ECO:0000256" key="1">
    <source>
        <dbReference type="ARBA" id="ARBA00004141"/>
    </source>
</evidence>
<dbReference type="PANTHER" id="PTHR43385">
    <property type="entry name" value="RIBOFLAVIN TRANSPORTER RIBJ"/>
    <property type="match status" value="1"/>
</dbReference>
<feature type="transmembrane region" description="Helical" evidence="7">
    <location>
        <begin position="434"/>
        <end position="455"/>
    </location>
</feature>
<feature type="transmembrane region" description="Helical" evidence="7">
    <location>
        <begin position="315"/>
        <end position="335"/>
    </location>
</feature>
<sequence>MSSTAEAALVPGNGGRWRPAQGWRIVAALAVTQTIGYGVLYYSFSVFLTPMAADLHTDGPRITAALTGSILIAALCAPLVGRLLDAHGGRGLMTTGSIIGTLAVLAWSRVETLPQLYAVFAAIGIACAMALYESAFAVIVSWFDTPARGDDPAPAHNSPADDPVRAHDHDPGLARDPAPGHGHGHGHGRDPAPGHGHGRANALLALTVVAGFASTVFLPLSGLLVDAHGWRTALVILAALYGATAIPLHALVVRRPARTGPRPATTRERARIVKDATRTRPFRLLVIAFTANGGAAAVMSVLLITYLLHLGHSPVLAATLAGLLGVLSVTGRLLTTGLQRRLPAALIAAAIFTLQGVAAALLPLAGRTVPGAVGCVVGFGLGFGIASVTLPHLLLQRYGSSAYASLSGRVAAFSVADKALAPLGAITLAQAAGYTWVMAAVALACAVAALALIAYHRV</sequence>
<evidence type="ECO:0000256" key="5">
    <source>
        <dbReference type="ARBA" id="ARBA00023136"/>
    </source>
</evidence>
<feature type="transmembrane region" description="Helical" evidence="7">
    <location>
        <begin position="25"/>
        <end position="44"/>
    </location>
</feature>
<evidence type="ECO:0000313" key="8">
    <source>
        <dbReference type="EMBL" id="GAA3016945.1"/>
    </source>
</evidence>
<evidence type="ECO:0000256" key="6">
    <source>
        <dbReference type="SAM" id="MobiDB-lite"/>
    </source>
</evidence>
<feature type="transmembrane region" description="Helical" evidence="7">
    <location>
        <begin position="342"/>
        <end position="365"/>
    </location>
</feature>